<gene>
    <name evidence="1" type="ORF">FC82_GL001871</name>
</gene>
<proteinExistence type="predicted"/>
<dbReference type="PATRIC" id="fig|1423733.4.peg.1972"/>
<reference evidence="1 2" key="1">
    <citation type="journal article" date="2015" name="Genome Announc.">
        <title>Expanding the biotechnology potential of lactobacilli through comparative genomics of 213 strains and associated genera.</title>
        <authorList>
            <person name="Sun Z."/>
            <person name="Harris H.M."/>
            <person name="McCann A."/>
            <person name="Guo C."/>
            <person name="Argimon S."/>
            <person name="Zhang W."/>
            <person name="Yang X."/>
            <person name="Jeffery I.B."/>
            <person name="Cooney J.C."/>
            <person name="Kagawa T.F."/>
            <person name="Liu W."/>
            <person name="Song Y."/>
            <person name="Salvetti E."/>
            <person name="Wrobel A."/>
            <person name="Rasinkangas P."/>
            <person name="Parkhill J."/>
            <person name="Rea M.C."/>
            <person name="O'Sullivan O."/>
            <person name="Ritari J."/>
            <person name="Douillard F.P."/>
            <person name="Paul Ross R."/>
            <person name="Yang R."/>
            <person name="Briner A.E."/>
            <person name="Felis G.E."/>
            <person name="de Vos W.M."/>
            <person name="Barrangou R."/>
            <person name="Klaenhammer T.R."/>
            <person name="Caufield P.W."/>
            <person name="Cui Y."/>
            <person name="Zhang H."/>
            <person name="O'Toole P.W."/>
        </authorList>
    </citation>
    <scope>NUCLEOTIDE SEQUENCE [LARGE SCALE GENOMIC DNA]</scope>
    <source>
        <strain evidence="1 2">DSM 20515</strain>
    </source>
</reference>
<dbReference type="PANTHER" id="PTHR39441:SF1">
    <property type="entry name" value="DUF2252 DOMAIN-CONTAINING PROTEIN"/>
    <property type="match status" value="1"/>
</dbReference>
<dbReference type="PANTHER" id="PTHR39441">
    <property type="entry name" value="DUF2252 DOMAIN-CONTAINING PROTEIN"/>
    <property type="match status" value="1"/>
</dbReference>
<accession>A0A0R2B9M9</accession>
<protein>
    <recommendedName>
        <fullName evidence="3">DUF2252 domain-containing protein</fullName>
    </recommendedName>
</protein>
<evidence type="ECO:0008006" key="3">
    <source>
        <dbReference type="Google" id="ProtNLM"/>
    </source>
</evidence>
<dbReference type="Proteomes" id="UP000051845">
    <property type="component" value="Unassembled WGS sequence"/>
</dbReference>
<dbReference type="Pfam" id="PF10009">
    <property type="entry name" value="DUF2252"/>
    <property type="match status" value="1"/>
</dbReference>
<organism evidence="1 2">
    <name type="scientific">Secundilactobacillus collinoides DSM 20515 = JCM 1123</name>
    <dbReference type="NCBI Taxonomy" id="1423733"/>
    <lineage>
        <taxon>Bacteria</taxon>
        <taxon>Bacillati</taxon>
        <taxon>Bacillota</taxon>
        <taxon>Bacilli</taxon>
        <taxon>Lactobacillales</taxon>
        <taxon>Lactobacillaceae</taxon>
        <taxon>Secundilactobacillus</taxon>
    </lineage>
</organism>
<comment type="caution">
    <text evidence="1">The sequence shown here is derived from an EMBL/GenBank/DDBJ whole genome shotgun (WGS) entry which is preliminary data.</text>
</comment>
<name>A0A0R2B9M9_SECCO</name>
<evidence type="ECO:0000313" key="1">
    <source>
        <dbReference type="EMBL" id="KRM76046.1"/>
    </source>
</evidence>
<evidence type="ECO:0000313" key="2">
    <source>
        <dbReference type="Proteomes" id="UP000051845"/>
    </source>
</evidence>
<dbReference type="RefSeq" id="WP_056996600.1">
    <property type="nucleotide sequence ID" value="NZ_AYYR01000039.1"/>
</dbReference>
<dbReference type="EMBL" id="AYYR01000039">
    <property type="protein sequence ID" value="KRM76046.1"/>
    <property type="molecule type" value="Genomic_DNA"/>
</dbReference>
<dbReference type="AlphaFoldDB" id="A0A0R2B9M9"/>
<sequence>MSVRPYSFSQVQITQSLEKQEKLGKTIRKTAPFETLGSFKPISRDPNRLMDQVRQILIPELLPERTQRMSESLFTFFRGTAELMEYDLAHQTNSPIHAITCGDAHVGNFGLFASPERHLLFDLNDFDEAGINPFEWDVKRLAVSVILAAGEHPDFDSSLLPALLKDLGRSYRESMNAMFERTTLNRFYPLNEVETLLNAIPDELQHNKKLKKFMEKAGKRDSEQVVRKFTTTKADGTCLFNENAPRTRHVKDNVTKNIEKYLSDYRDTLQPDVNMMLSQFTVTDVVRHSVGVGSFGSRCYLVLMTSTDGSHLVLQIKEALPTRKLADRLPDEASVAFEKNEGKRIVYSQKILQSASDPFLGYFAGTSRSYYVRQFRDMKASVDLSQLDWEQFEAYAKTCAWILGTAHAQSPTAGMILGYVGHSEKFDTAIADWSQAYIEQVKGDYQAFKLYRLAKDAEQLSNA</sequence>
<dbReference type="InterPro" id="IPR018721">
    <property type="entry name" value="DUF2252"/>
</dbReference>